<accession>A0A2T8HSV9</accession>
<evidence type="ECO:0000313" key="2">
    <source>
        <dbReference type="Proteomes" id="UP000245911"/>
    </source>
</evidence>
<dbReference type="RefSeq" id="WP_116558959.1">
    <property type="nucleotide sequence ID" value="NZ_QDKM01000005.1"/>
</dbReference>
<dbReference type="InterPro" id="IPR010845">
    <property type="entry name" value="FlaF"/>
</dbReference>
<keyword evidence="1" id="KW-0969">Cilium</keyword>
<proteinExistence type="predicted"/>
<dbReference type="GO" id="GO:0044781">
    <property type="term" value="P:bacterial-type flagellum organization"/>
    <property type="evidence" value="ECO:0007669"/>
    <property type="project" value="InterPro"/>
</dbReference>
<keyword evidence="1" id="KW-0966">Cell projection</keyword>
<reference evidence="1 2" key="1">
    <citation type="submission" date="2018-04" db="EMBL/GenBank/DDBJ databases">
        <title>Pararhodobacter oceanense sp. nov., isolated from marine intertidal sediment.</title>
        <authorList>
            <person name="Wang X.-L."/>
            <person name="Du Z.-J."/>
        </authorList>
    </citation>
    <scope>NUCLEOTIDE SEQUENCE [LARGE SCALE GENOMIC DNA]</scope>
    <source>
        <strain evidence="1 2">AM505</strain>
    </source>
</reference>
<keyword evidence="1" id="KW-0282">Flagellum</keyword>
<dbReference type="Proteomes" id="UP000245911">
    <property type="component" value="Unassembled WGS sequence"/>
</dbReference>
<name>A0A2T8HSV9_9RHOB</name>
<dbReference type="EMBL" id="QDKM01000005">
    <property type="protein sequence ID" value="PVH28507.1"/>
    <property type="molecule type" value="Genomic_DNA"/>
</dbReference>
<organism evidence="1 2">
    <name type="scientific">Pararhodobacter oceanensis</name>
    <dbReference type="NCBI Taxonomy" id="2172121"/>
    <lineage>
        <taxon>Bacteria</taxon>
        <taxon>Pseudomonadati</taxon>
        <taxon>Pseudomonadota</taxon>
        <taxon>Alphaproteobacteria</taxon>
        <taxon>Rhodobacterales</taxon>
        <taxon>Paracoccaceae</taxon>
        <taxon>Pararhodobacter</taxon>
    </lineage>
</organism>
<dbReference type="OrthoDB" id="9808944at2"/>
<evidence type="ECO:0000313" key="1">
    <source>
        <dbReference type="EMBL" id="PVH28507.1"/>
    </source>
</evidence>
<keyword evidence="2" id="KW-1185">Reference proteome</keyword>
<comment type="caution">
    <text evidence="1">The sequence shown here is derived from an EMBL/GenBank/DDBJ whole genome shotgun (WGS) entry which is preliminary data.</text>
</comment>
<dbReference type="NCBIfam" id="NF009435">
    <property type="entry name" value="PRK12794.1"/>
    <property type="match status" value="1"/>
</dbReference>
<protein>
    <submittedName>
        <fullName evidence="1">Flagellar biosynthesis regulatory protein FlaF</fullName>
    </submittedName>
</protein>
<sequence length="126" mass="14047">MNVAAHAQSAYGSTTRILKTPRDIEYDVLARITGRLQKHLPQDAKRLTPELVAVLDENRRLWTTFATDLADKDNGFPQDLRAQMFYLAEFTLQHTHKVLAGKASADVLVEINTSVMRGLRGQGQAA</sequence>
<dbReference type="AlphaFoldDB" id="A0A2T8HSV9"/>
<dbReference type="Pfam" id="PF07309">
    <property type="entry name" value="FlaF"/>
    <property type="match status" value="1"/>
</dbReference>
<gene>
    <name evidence="1" type="ORF">DDE20_13135</name>
</gene>